<reference evidence="2 3" key="1">
    <citation type="submission" date="2018-05" db="EMBL/GenBank/DDBJ databases">
        <title>Acuticoccus sediminis sp. nov., isolated from deep-sea sediment of Indian Ocean.</title>
        <authorList>
            <person name="Liu X."/>
            <person name="Lai Q."/>
            <person name="Du Y."/>
            <person name="Sun F."/>
            <person name="Zhang X."/>
            <person name="Wang S."/>
            <person name="Shao Z."/>
        </authorList>
    </citation>
    <scope>NUCLEOTIDE SEQUENCE [LARGE SCALE GENOMIC DNA]</scope>
    <source>
        <strain evidence="2 3">PTG4-2</strain>
    </source>
</reference>
<dbReference type="Gene3D" id="2.60.260.40">
    <property type="entry name" value="q5lls5 like domains"/>
    <property type="match status" value="1"/>
</dbReference>
<organism evidence="2 3">
    <name type="scientific">Acuticoccus sediminis</name>
    <dbReference type="NCBI Taxonomy" id="2184697"/>
    <lineage>
        <taxon>Bacteria</taxon>
        <taxon>Pseudomonadati</taxon>
        <taxon>Pseudomonadota</taxon>
        <taxon>Alphaproteobacteria</taxon>
        <taxon>Hyphomicrobiales</taxon>
        <taxon>Amorphaceae</taxon>
        <taxon>Acuticoccus</taxon>
    </lineage>
</organism>
<dbReference type="Proteomes" id="UP000249590">
    <property type="component" value="Unassembled WGS sequence"/>
</dbReference>
<proteinExistence type="predicted"/>
<dbReference type="EMBL" id="QHHQ01000003">
    <property type="protein sequence ID" value="RAI00435.1"/>
    <property type="molecule type" value="Genomic_DNA"/>
</dbReference>
<comment type="caution">
    <text evidence="2">The sequence shown here is derived from an EMBL/GenBank/DDBJ whole genome shotgun (WGS) entry which is preliminary data.</text>
</comment>
<dbReference type="AlphaFoldDB" id="A0A8B2NT62"/>
<name>A0A8B2NT62_9HYPH</name>
<evidence type="ECO:0000259" key="1">
    <source>
        <dbReference type="Pfam" id="PF10276"/>
    </source>
</evidence>
<evidence type="ECO:0000313" key="2">
    <source>
        <dbReference type="EMBL" id="RAI00435.1"/>
    </source>
</evidence>
<keyword evidence="2" id="KW-0479">Metal-binding</keyword>
<keyword evidence="2" id="KW-0862">Zinc</keyword>
<keyword evidence="3" id="KW-1185">Reference proteome</keyword>
<dbReference type="Pfam" id="PF10276">
    <property type="entry name" value="zf-CHCC"/>
    <property type="match status" value="1"/>
</dbReference>
<keyword evidence="2" id="KW-0863">Zinc-finger</keyword>
<accession>A0A8B2NT62</accession>
<dbReference type="RefSeq" id="WP_111346367.1">
    <property type="nucleotide sequence ID" value="NZ_JAIWKD010000008.1"/>
</dbReference>
<protein>
    <submittedName>
        <fullName evidence="2">Zinc-finger domain-containing protein</fullName>
    </submittedName>
</protein>
<feature type="domain" description="Zinc finger CHCC-type" evidence="1">
    <location>
        <begin position="23"/>
        <end position="58"/>
    </location>
</feature>
<dbReference type="OrthoDB" id="7391570at2"/>
<evidence type="ECO:0000313" key="3">
    <source>
        <dbReference type="Proteomes" id="UP000249590"/>
    </source>
</evidence>
<sequence>MADHATPLFHNTIGVRKVTIGAKRFMCMGALPPFDHPHEFLDMGGDTEAICPYCSTVYAYDPSLGEHDANPSECITDAKIARGVGV</sequence>
<dbReference type="InterPro" id="IPR019401">
    <property type="entry name" value="Znf_CHCC"/>
</dbReference>
<gene>
    <name evidence="2" type="ORF">DLJ53_14290</name>
</gene>
<dbReference type="GO" id="GO:0008270">
    <property type="term" value="F:zinc ion binding"/>
    <property type="evidence" value="ECO:0007669"/>
    <property type="project" value="UniProtKB-KW"/>
</dbReference>